<dbReference type="PANTHER" id="PTHR31576">
    <property type="entry name" value="TATA BOX-BINDING PROTEIN-ASSOCIATED FACTOR RNA POLYMERASE I SUBUNIT B"/>
    <property type="match status" value="1"/>
</dbReference>
<feature type="compositionally biased region" description="Basic and acidic residues" evidence="10">
    <location>
        <begin position="536"/>
        <end position="552"/>
    </location>
</feature>
<dbReference type="PANTHER" id="PTHR31576:SF2">
    <property type="entry name" value="TATA BOX-BINDING PROTEIN-ASSOCIATED FACTOR RNA POLYMERASE I SUBUNIT B"/>
    <property type="match status" value="1"/>
</dbReference>
<name>A0AAV8TFD1_9ROSI</name>
<comment type="subcellular location">
    <subcellularLocation>
        <location evidence="1">Nucleus</location>
        <location evidence="1">Nucleolus</location>
    </subcellularLocation>
</comment>
<dbReference type="Pfam" id="PF20644">
    <property type="entry name" value="Rrn7_cyclin_N"/>
    <property type="match status" value="1"/>
</dbReference>
<gene>
    <name evidence="12" type="ORF">K2173_009163</name>
</gene>
<sequence length="699" mass="79775">MERDYDDEETKRWACRRCGHIGLDESDGFYYCQECGTQADDIILTGVADEDFVDKDGDGGAMYSARFTRRSQVAARSSQSNLASQSLFHRTQEGEDEKDIKIKKEEIDYTGYYYMDGIGPTEPEDFGANAVVKLSYEDYYNEVRLRYVMGVQWMIQMQCDALVEKFKVHPLVRGVASSVWLRFVVGTGVFKDGWADDVLLESEAQKQGELEEHVVGTRYSDEPHNAHGQRAVMVWFRELRKTIPLSCSLAISFLACHVVREAVLPTDLMRWSVEGKLPYFAAHVEIEKRFGQSSPACPISSSVMFRPSQAVLMQKLESMAASIAESIGLHLPPVNFYQIACRYLKKLSLPVEEILQQACRINDWLPTRVGVMSILIVAIRILYNINGFGVWERSLFGKSGFSSKNTGRFDPIFNSELSADAERGPGSALHEVDDVGKGSSNNSLSFQMSELDTADLLQKLEARYYELVDTYEFASDLPSYLQYCKDVVFAGLAPSYIDHREEEEMIEKLWDFYQNAKDPETEELGMQNSTFNQKRSRNDEESAKDLLEKRKAREWSHDSASAKISCRSADYCPQQSLHDNPLPREKLGGQTSVPDCKVSTESLKDKAIRRLKVDMEENRFCYIPPRVKVKRFDYLHYVRKNDDGALTYVAHADYYILLRACARVAVVDIRIMHIGVLSFEKRLAWLEKRIDYCLNLTLP</sequence>
<evidence type="ECO:0000256" key="9">
    <source>
        <dbReference type="ARBA" id="ARBA00023242"/>
    </source>
</evidence>
<evidence type="ECO:0000256" key="5">
    <source>
        <dbReference type="ARBA" id="ARBA00022833"/>
    </source>
</evidence>
<dbReference type="GO" id="GO:0070860">
    <property type="term" value="C:RNA polymerase I core factor complex"/>
    <property type="evidence" value="ECO:0007669"/>
    <property type="project" value="InterPro"/>
</dbReference>
<keyword evidence="3" id="KW-0479">Metal-binding</keyword>
<evidence type="ECO:0000256" key="2">
    <source>
        <dbReference type="ARBA" id="ARBA00006899"/>
    </source>
</evidence>
<keyword evidence="4" id="KW-0863">Zinc-finger</keyword>
<proteinExistence type="inferred from homology"/>
<evidence type="ECO:0000256" key="6">
    <source>
        <dbReference type="ARBA" id="ARBA00023015"/>
    </source>
</evidence>
<dbReference type="EMBL" id="JAIWQS010000005">
    <property type="protein sequence ID" value="KAJ8764763.1"/>
    <property type="molecule type" value="Genomic_DNA"/>
</dbReference>
<feature type="domain" description="Rrn7/TAF1B N-terminal cyclin" evidence="11">
    <location>
        <begin position="151"/>
        <end position="282"/>
    </location>
</feature>
<dbReference type="InterPro" id="IPR048540">
    <property type="entry name" value="Rrn7_cyclin_N"/>
</dbReference>
<dbReference type="Proteomes" id="UP001159364">
    <property type="component" value="Linkage Group LG05"/>
</dbReference>
<dbReference type="GO" id="GO:0001164">
    <property type="term" value="F:RNA polymerase I core promoter sequence-specific DNA binding"/>
    <property type="evidence" value="ECO:0007669"/>
    <property type="project" value="InterPro"/>
</dbReference>
<keyword evidence="8" id="KW-0804">Transcription</keyword>
<evidence type="ECO:0000259" key="11">
    <source>
        <dbReference type="Pfam" id="PF20644"/>
    </source>
</evidence>
<keyword evidence="5" id="KW-0862">Zinc</keyword>
<evidence type="ECO:0000313" key="12">
    <source>
        <dbReference type="EMBL" id="KAJ8764763.1"/>
    </source>
</evidence>
<evidence type="ECO:0000256" key="10">
    <source>
        <dbReference type="SAM" id="MobiDB-lite"/>
    </source>
</evidence>
<dbReference type="InterPro" id="IPR033599">
    <property type="entry name" value="TAF1B/Rrn7"/>
</dbReference>
<protein>
    <recommendedName>
        <fullName evidence="11">Rrn7/TAF1B N-terminal cyclin domain-containing protein</fullName>
    </recommendedName>
</protein>
<dbReference type="AlphaFoldDB" id="A0AAV8TFD1"/>
<keyword evidence="9" id="KW-0539">Nucleus</keyword>
<keyword evidence="6" id="KW-0805">Transcription regulation</keyword>
<dbReference type="GO" id="GO:0042790">
    <property type="term" value="P:nucleolar large rRNA transcription by RNA polymerase I"/>
    <property type="evidence" value="ECO:0007669"/>
    <property type="project" value="TreeGrafter"/>
</dbReference>
<keyword evidence="13" id="KW-1185">Reference proteome</keyword>
<evidence type="ECO:0000256" key="1">
    <source>
        <dbReference type="ARBA" id="ARBA00004604"/>
    </source>
</evidence>
<comment type="caution">
    <text evidence="12">The sequence shown here is derived from an EMBL/GenBank/DDBJ whole genome shotgun (WGS) entry which is preliminary data.</text>
</comment>
<keyword evidence="7" id="KW-0238">DNA-binding</keyword>
<evidence type="ECO:0000256" key="8">
    <source>
        <dbReference type="ARBA" id="ARBA00023163"/>
    </source>
</evidence>
<evidence type="ECO:0000313" key="13">
    <source>
        <dbReference type="Proteomes" id="UP001159364"/>
    </source>
</evidence>
<feature type="region of interest" description="Disordered" evidence="10">
    <location>
        <begin position="521"/>
        <end position="552"/>
    </location>
</feature>
<accession>A0AAV8TFD1</accession>
<comment type="similarity">
    <text evidence="2">Belongs to the RRN7/TAF1B family.</text>
</comment>
<evidence type="ECO:0000256" key="3">
    <source>
        <dbReference type="ARBA" id="ARBA00022723"/>
    </source>
</evidence>
<dbReference type="GO" id="GO:0008270">
    <property type="term" value="F:zinc ion binding"/>
    <property type="evidence" value="ECO:0007669"/>
    <property type="project" value="UniProtKB-KW"/>
</dbReference>
<feature type="region of interest" description="Disordered" evidence="10">
    <location>
        <begin position="77"/>
        <end position="96"/>
    </location>
</feature>
<reference evidence="12 13" key="1">
    <citation type="submission" date="2021-09" db="EMBL/GenBank/DDBJ databases">
        <title>Genomic insights and catalytic innovation underlie evolution of tropane alkaloids biosynthesis.</title>
        <authorList>
            <person name="Wang Y.-J."/>
            <person name="Tian T."/>
            <person name="Huang J.-P."/>
            <person name="Huang S.-X."/>
        </authorList>
    </citation>
    <scope>NUCLEOTIDE SEQUENCE [LARGE SCALE GENOMIC DNA]</scope>
    <source>
        <strain evidence="12">KIB-2018</strain>
        <tissue evidence="12">Leaf</tissue>
    </source>
</reference>
<evidence type="ECO:0000256" key="4">
    <source>
        <dbReference type="ARBA" id="ARBA00022771"/>
    </source>
</evidence>
<evidence type="ECO:0000256" key="7">
    <source>
        <dbReference type="ARBA" id="ARBA00023125"/>
    </source>
</evidence>
<organism evidence="12 13">
    <name type="scientific">Erythroxylum novogranatense</name>
    <dbReference type="NCBI Taxonomy" id="1862640"/>
    <lineage>
        <taxon>Eukaryota</taxon>
        <taxon>Viridiplantae</taxon>
        <taxon>Streptophyta</taxon>
        <taxon>Embryophyta</taxon>
        <taxon>Tracheophyta</taxon>
        <taxon>Spermatophyta</taxon>
        <taxon>Magnoliopsida</taxon>
        <taxon>eudicotyledons</taxon>
        <taxon>Gunneridae</taxon>
        <taxon>Pentapetalae</taxon>
        <taxon>rosids</taxon>
        <taxon>fabids</taxon>
        <taxon>Malpighiales</taxon>
        <taxon>Erythroxylaceae</taxon>
        <taxon>Erythroxylum</taxon>
    </lineage>
</organism>